<dbReference type="Proteomes" id="UP000190648">
    <property type="component" value="Unassembled WGS sequence"/>
</dbReference>
<dbReference type="EMBL" id="LSYS01008075">
    <property type="protein sequence ID" value="OPJ69550.1"/>
    <property type="molecule type" value="Genomic_DNA"/>
</dbReference>
<dbReference type="AlphaFoldDB" id="A0A1V4JBS6"/>
<proteinExistence type="predicted"/>
<gene>
    <name evidence="1" type="ORF">AV530_012571</name>
</gene>
<comment type="caution">
    <text evidence="1">The sequence shown here is derived from an EMBL/GenBank/DDBJ whole genome shotgun (WGS) entry which is preliminary data.</text>
</comment>
<name>A0A1V4JBS6_PATFA</name>
<reference evidence="1 2" key="1">
    <citation type="submission" date="2016-02" db="EMBL/GenBank/DDBJ databases">
        <title>Band-tailed pigeon sequencing and assembly.</title>
        <authorList>
            <person name="Soares A.E."/>
            <person name="Novak B.J."/>
            <person name="Rice E.S."/>
            <person name="O'Connell B."/>
            <person name="Chang D."/>
            <person name="Weber S."/>
            <person name="Shapiro B."/>
        </authorList>
    </citation>
    <scope>NUCLEOTIDE SEQUENCE [LARGE SCALE GENOMIC DNA]</scope>
    <source>
        <strain evidence="1">BTP2013</strain>
        <tissue evidence="1">Blood</tissue>
    </source>
</reference>
<protein>
    <submittedName>
        <fullName evidence="1">Uncharacterized protein</fullName>
    </submittedName>
</protein>
<sequence length="74" mass="8506">MLSDTSEYGFEGKLEPTLIQTCSSCAVRRKGLKMTLKYKLPKQLSKLEAKPHWIENTNNLPVTRGFKTNCRDFL</sequence>
<accession>A0A1V4JBS6</accession>
<organism evidence="1 2">
    <name type="scientific">Patagioenas fasciata monilis</name>
    <dbReference type="NCBI Taxonomy" id="372326"/>
    <lineage>
        <taxon>Eukaryota</taxon>
        <taxon>Metazoa</taxon>
        <taxon>Chordata</taxon>
        <taxon>Craniata</taxon>
        <taxon>Vertebrata</taxon>
        <taxon>Euteleostomi</taxon>
        <taxon>Archelosauria</taxon>
        <taxon>Archosauria</taxon>
        <taxon>Dinosauria</taxon>
        <taxon>Saurischia</taxon>
        <taxon>Theropoda</taxon>
        <taxon>Coelurosauria</taxon>
        <taxon>Aves</taxon>
        <taxon>Neognathae</taxon>
        <taxon>Neoaves</taxon>
        <taxon>Columbimorphae</taxon>
        <taxon>Columbiformes</taxon>
        <taxon>Columbidae</taxon>
        <taxon>Patagioenas</taxon>
    </lineage>
</organism>
<evidence type="ECO:0000313" key="1">
    <source>
        <dbReference type="EMBL" id="OPJ69550.1"/>
    </source>
</evidence>
<evidence type="ECO:0000313" key="2">
    <source>
        <dbReference type="Proteomes" id="UP000190648"/>
    </source>
</evidence>
<keyword evidence="2" id="KW-1185">Reference proteome</keyword>